<feature type="binding site" evidence="17">
    <location>
        <begin position="107"/>
        <end position="111"/>
    </location>
    <ligand>
        <name>NAD(+)</name>
        <dbReference type="ChEBI" id="CHEBI:57540"/>
    </ligand>
</feature>
<protein>
    <recommendedName>
        <fullName evidence="7 17">3-dehydroquinate synthase</fullName>
        <shortName evidence="17">DHQS</shortName>
        <ecNumber evidence="6 17">4.2.3.4</ecNumber>
    </recommendedName>
</protein>
<evidence type="ECO:0000313" key="22">
    <source>
        <dbReference type="Proteomes" id="UP000076476"/>
    </source>
</evidence>
<dbReference type="InterPro" id="IPR050071">
    <property type="entry name" value="Dehydroquinate_synthase"/>
</dbReference>
<keyword evidence="11 17" id="KW-0547">Nucleotide-binding</keyword>
<dbReference type="Proteomes" id="UP000214606">
    <property type="component" value="Chromosome"/>
</dbReference>
<organism evidence="21 22">
    <name type="scientific">Aeribacillus pallidus</name>
    <dbReference type="NCBI Taxonomy" id="33936"/>
    <lineage>
        <taxon>Bacteria</taxon>
        <taxon>Bacillati</taxon>
        <taxon>Bacillota</taxon>
        <taxon>Bacilli</taxon>
        <taxon>Bacillales</taxon>
        <taxon>Bacillaceae</taxon>
        <taxon>Aeribacillus</taxon>
    </lineage>
</organism>
<dbReference type="PANTHER" id="PTHR43622:SF7">
    <property type="entry name" value="3-DEHYDROQUINATE SYNTHASE, CHLOROPLASTIC"/>
    <property type="match status" value="1"/>
</dbReference>
<evidence type="ECO:0000256" key="16">
    <source>
        <dbReference type="ARBA" id="ARBA00023285"/>
    </source>
</evidence>
<dbReference type="Pfam" id="PF24621">
    <property type="entry name" value="DHQS_C"/>
    <property type="match status" value="1"/>
</dbReference>
<feature type="binding site" evidence="17">
    <location>
        <begin position="131"/>
        <end position="132"/>
    </location>
    <ligand>
        <name>NAD(+)</name>
        <dbReference type="ChEBI" id="CHEBI:57540"/>
    </ligand>
</feature>
<keyword evidence="13 17" id="KW-0520">NAD</keyword>
<dbReference type="EMBL" id="CP017703">
    <property type="protein sequence ID" value="ASS91740.1"/>
    <property type="molecule type" value="Genomic_DNA"/>
</dbReference>
<comment type="function">
    <text evidence="17">Catalyzes the conversion of 3-deoxy-D-arabino-heptulosonate 7-phosphate (DAHP) to dehydroquinate (DHQ).</text>
</comment>
<feature type="domain" description="3-dehydroquinate synthase C-terminal" evidence="19">
    <location>
        <begin position="182"/>
        <end position="325"/>
    </location>
</feature>
<feature type="binding site" evidence="17">
    <location>
        <position position="143"/>
    </location>
    <ligand>
        <name>NAD(+)</name>
        <dbReference type="ChEBI" id="CHEBI:57540"/>
    </ligand>
</feature>
<reference evidence="21 22" key="1">
    <citation type="submission" date="2016-04" db="EMBL/GenBank/DDBJ databases">
        <title>Draft genome sequence of Aeribacillus pallidus 8m3 from petroleum reservoir.</title>
        <authorList>
            <person name="Poltaraus A.B."/>
            <person name="Nazina T.N."/>
            <person name="Tourova T.P."/>
            <person name="Malakho S.M."/>
            <person name="Korshunova A.V."/>
            <person name="Sokolova D.S."/>
        </authorList>
    </citation>
    <scope>NUCLEOTIDE SEQUENCE [LARGE SCALE GENOMIC DNA]</scope>
    <source>
        <strain evidence="21 22">8m3</strain>
    </source>
</reference>
<evidence type="ECO:0000256" key="3">
    <source>
        <dbReference type="ARBA" id="ARBA00004496"/>
    </source>
</evidence>
<dbReference type="PIRSF" id="PIRSF001455">
    <property type="entry name" value="DHQ_synth"/>
    <property type="match status" value="1"/>
</dbReference>
<evidence type="ECO:0000256" key="9">
    <source>
        <dbReference type="ARBA" id="ARBA00022605"/>
    </source>
</evidence>
<feature type="binding site" evidence="17">
    <location>
        <position position="248"/>
    </location>
    <ligand>
        <name>Zn(2+)</name>
        <dbReference type="ChEBI" id="CHEBI:29105"/>
    </ligand>
</feature>
<keyword evidence="14 17" id="KW-0057">Aromatic amino acid biosynthesis</keyword>
<gene>
    <name evidence="17" type="primary">aroB</name>
    <name evidence="20" type="ORF">AP3564_17175</name>
    <name evidence="21" type="ORF">AZI98_12310</name>
</gene>
<keyword evidence="22" id="KW-1185">Reference proteome</keyword>
<evidence type="ECO:0000313" key="21">
    <source>
        <dbReference type="EMBL" id="KZN95848.1"/>
    </source>
</evidence>
<reference evidence="20 23" key="2">
    <citation type="submission" date="2016-10" db="EMBL/GenBank/DDBJ databases">
        <title>The whole genome sequencing and assembly of Aeribacillus pallidus KCTC3564 strain.</title>
        <authorList>
            <person name="Lee Y.-J."/>
            <person name="Park M.-K."/>
            <person name="Yi H."/>
            <person name="Bahn Y.-S."/>
            <person name="Kim J.F."/>
            <person name="Lee D.-W."/>
        </authorList>
    </citation>
    <scope>NUCLEOTIDE SEQUENCE [LARGE SCALE GENOMIC DNA]</scope>
    <source>
        <strain evidence="20 23">KCTC3564</strain>
    </source>
</reference>
<evidence type="ECO:0000256" key="6">
    <source>
        <dbReference type="ARBA" id="ARBA00013031"/>
    </source>
</evidence>
<dbReference type="GO" id="GO:0009423">
    <property type="term" value="P:chorismate biosynthetic process"/>
    <property type="evidence" value="ECO:0007669"/>
    <property type="project" value="UniProtKB-UniRule"/>
</dbReference>
<keyword evidence="12 17" id="KW-0862">Zinc</keyword>
<feature type="binding site" evidence="17">
    <location>
        <begin position="73"/>
        <end position="78"/>
    </location>
    <ligand>
        <name>NAD(+)</name>
        <dbReference type="ChEBI" id="CHEBI:57540"/>
    </ligand>
</feature>
<evidence type="ECO:0000259" key="19">
    <source>
        <dbReference type="Pfam" id="PF24621"/>
    </source>
</evidence>
<evidence type="ECO:0000256" key="10">
    <source>
        <dbReference type="ARBA" id="ARBA00022723"/>
    </source>
</evidence>
<dbReference type="GO" id="GO:0000166">
    <property type="term" value="F:nucleotide binding"/>
    <property type="evidence" value="ECO:0007669"/>
    <property type="project" value="UniProtKB-KW"/>
</dbReference>
<dbReference type="PANTHER" id="PTHR43622">
    <property type="entry name" value="3-DEHYDROQUINATE SYNTHASE"/>
    <property type="match status" value="1"/>
</dbReference>
<dbReference type="EMBL" id="LWBR01000035">
    <property type="protein sequence ID" value="KZN95848.1"/>
    <property type="molecule type" value="Genomic_DNA"/>
</dbReference>
<accession>A0A165XBW5</accession>
<dbReference type="FunFam" id="3.40.50.1970:FF:000001">
    <property type="entry name" value="3-dehydroquinate synthase"/>
    <property type="match status" value="1"/>
</dbReference>
<comment type="catalytic activity">
    <reaction evidence="1 17">
        <text>7-phospho-2-dehydro-3-deoxy-D-arabino-heptonate = 3-dehydroquinate + phosphate</text>
        <dbReference type="Rhea" id="RHEA:21968"/>
        <dbReference type="ChEBI" id="CHEBI:32364"/>
        <dbReference type="ChEBI" id="CHEBI:43474"/>
        <dbReference type="ChEBI" id="CHEBI:58394"/>
        <dbReference type="EC" id="4.2.3.4"/>
    </reaction>
</comment>
<dbReference type="Gene3D" id="1.20.1090.10">
    <property type="entry name" value="Dehydroquinate synthase-like - alpha domain"/>
    <property type="match status" value="1"/>
</dbReference>
<comment type="cofactor">
    <cofactor evidence="2 17">
        <name>NAD(+)</name>
        <dbReference type="ChEBI" id="CHEBI:57540"/>
    </cofactor>
</comment>
<dbReference type="InterPro" id="IPR030960">
    <property type="entry name" value="DHQS/DOIS_N"/>
</dbReference>
<comment type="similarity">
    <text evidence="5 17">Belongs to the sugar phosphate cyclases superfamily. Dehydroquinate synthase family.</text>
</comment>
<feature type="binding site" evidence="17">
    <location>
        <position position="265"/>
    </location>
    <ligand>
        <name>Zn(2+)</name>
        <dbReference type="ChEBI" id="CHEBI:29105"/>
    </ligand>
</feature>
<evidence type="ECO:0000256" key="12">
    <source>
        <dbReference type="ARBA" id="ARBA00022833"/>
    </source>
</evidence>
<evidence type="ECO:0000256" key="17">
    <source>
        <dbReference type="HAMAP-Rule" id="MF_00110"/>
    </source>
</evidence>
<comment type="subcellular location">
    <subcellularLocation>
        <location evidence="3 17">Cytoplasm</location>
    </subcellularLocation>
</comment>
<dbReference type="RefSeq" id="WP_063388582.1">
    <property type="nucleotide sequence ID" value="NZ_CP017703.1"/>
</dbReference>
<evidence type="ECO:0000256" key="1">
    <source>
        <dbReference type="ARBA" id="ARBA00001393"/>
    </source>
</evidence>
<dbReference type="GO" id="GO:0009073">
    <property type="term" value="P:aromatic amino acid family biosynthetic process"/>
    <property type="evidence" value="ECO:0007669"/>
    <property type="project" value="UniProtKB-KW"/>
</dbReference>
<dbReference type="GO" id="GO:0008652">
    <property type="term" value="P:amino acid biosynthetic process"/>
    <property type="evidence" value="ECO:0007669"/>
    <property type="project" value="UniProtKB-KW"/>
</dbReference>
<dbReference type="GO" id="GO:0046872">
    <property type="term" value="F:metal ion binding"/>
    <property type="evidence" value="ECO:0007669"/>
    <property type="project" value="UniProtKB-KW"/>
</dbReference>
<keyword evidence="15 17" id="KW-0456">Lyase</keyword>
<dbReference type="STRING" id="33936.AZI98_12310"/>
<dbReference type="EC" id="4.2.3.4" evidence="6 17"/>
<feature type="binding site" evidence="17">
    <location>
        <begin position="170"/>
        <end position="173"/>
    </location>
    <ligand>
        <name>NAD(+)</name>
        <dbReference type="ChEBI" id="CHEBI:57540"/>
    </ligand>
</feature>
<dbReference type="NCBIfam" id="TIGR01357">
    <property type="entry name" value="aroB"/>
    <property type="match status" value="1"/>
</dbReference>
<dbReference type="Gene3D" id="3.40.50.1970">
    <property type="match status" value="1"/>
</dbReference>
<evidence type="ECO:0000256" key="15">
    <source>
        <dbReference type="ARBA" id="ARBA00023239"/>
    </source>
</evidence>
<keyword evidence="10 17" id="KW-0479">Metal-binding</keyword>
<feature type="binding site" evidence="17">
    <location>
        <position position="185"/>
    </location>
    <ligand>
        <name>Zn(2+)</name>
        <dbReference type="ChEBI" id="CHEBI:29105"/>
    </ligand>
</feature>
<keyword evidence="8 17" id="KW-0963">Cytoplasm</keyword>
<dbReference type="InterPro" id="IPR030963">
    <property type="entry name" value="DHQ_synth_fam"/>
</dbReference>
<proteinExistence type="inferred from homology"/>
<dbReference type="Proteomes" id="UP000076476">
    <property type="component" value="Unassembled WGS sequence"/>
</dbReference>
<dbReference type="SUPFAM" id="SSF56796">
    <property type="entry name" value="Dehydroquinate synthase-like"/>
    <property type="match status" value="1"/>
</dbReference>
<dbReference type="HAMAP" id="MF_00110">
    <property type="entry name" value="DHQ_synthase"/>
    <property type="match status" value="1"/>
</dbReference>
<dbReference type="KEGG" id="apak:AP3564_17175"/>
<dbReference type="GO" id="GO:0003856">
    <property type="term" value="F:3-dehydroquinate synthase activity"/>
    <property type="evidence" value="ECO:0007669"/>
    <property type="project" value="UniProtKB-UniRule"/>
</dbReference>
<comment type="pathway">
    <text evidence="4 17">Metabolic intermediate biosynthesis; chorismate biosynthesis; chorismate from D-erythrose 4-phosphate and phosphoenolpyruvate: step 2/7.</text>
</comment>
<dbReference type="GO" id="GO:0005737">
    <property type="term" value="C:cytoplasm"/>
    <property type="evidence" value="ECO:0007669"/>
    <property type="project" value="UniProtKB-SubCell"/>
</dbReference>
<evidence type="ECO:0000256" key="5">
    <source>
        <dbReference type="ARBA" id="ARBA00005412"/>
    </source>
</evidence>
<accession>A0A161VYP9</accession>
<dbReference type="CDD" id="cd08195">
    <property type="entry name" value="DHQS"/>
    <property type="match status" value="1"/>
</dbReference>
<dbReference type="AlphaFoldDB" id="A0A165XBW5"/>
<evidence type="ECO:0000313" key="23">
    <source>
        <dbReference type="Proteomes" id="UP000214606"/>
    </source>
</evidence>
<comment type="cofactor">
    <cofactor evidence="17">
        <name>Co(2+)</name>
        <dbReference type="ChEBI" id="CHEBI:48828"/>
    </cofactor>
    <cofactor evidence="17">
        <name>Zn(2+)</name>
        <dbReference type="ChEBI" id="CHEBI:29105"/>
    </cofactor>
    <text evidence="17">Binds 1 divalent metal cation per subunit. Can use either Co(2+) or Zn(2+).</text>
</comment>
<evidence type="ECO:0000313" key="20">
    <source>
        <dbReference type="EMBL" id="ASS91740.1"/>
    </source>
</evidence>
<feature type="domain" description="3-dehydroquinate synthase N-terminal" evidence="18">
    <location>
        <begin position="69"/>
        <end position="180"/>
    </location>
</feature>
<evidence type="ECO:0000256" key="13">
    <source>
        <dbReference type="ARBA" id="ARBA00023027"/>
    </source>
</evidence>
<evidence type="ECO:0000259" key="18">
    <source>
        <dbReference type="Pfam" id="PF01761"/>
    </source>
</evidence>
<evidence type="ECO:0000256" key="2">
    <source>
        <dbReference type="ARBA" id="ARBA00001911"/>
    </source>
</evidence>
<dbReference type="InterPro" id="IPR016037">
    <property type="entry name" value="DHQ_synth_AroB"/>
</dbReference>
<evidence type="ECO:0000256" key="8">
    <source>
        <dbReference type="ARBA" id="ARBA00022490"/>
    </source>
</evidence>
<evidence type="ECO:0000256" key="11">
    <source>
        <dbReference type="ARBA" id="ARBA00022741"/>
    </source>
</evidence>
<name>A0A165XBW5_9BACI</name>
<dbReference type="UniPathway" id="UPA00053">
    <property type="reaction ID" value="UER00085"/>
</dbReference>
<dbReference type="Pfam" id="PF01761">
    <property type="entry name" value="DHQ_synthase"/>
    <property type="match status" value="1"/>
</dbReference>
<feature type="binding site" evidence="17">
    <location>
        <position position="152"/>
    </location>
    <ligand>
        <name>NAD(+)</name>
        <dbReference type="ChEBI" id="CHEBI:57540"/>
    </ligand>
</feature>
<dbReference type="InterPro" id="IPR056179">
    <property type="entry name" value="DHQS_C"/>
</dbReference>
<evidence type="ECO:0000256" key="7">
    <source>
        <dbReference type="ARBA" id="ARBA00017684"/>
    </source>
</evidence>
<dbReference type="OrthoDB" id="9806583at2"/>
<evidence type="ECO:0000256" key="14">
    <source>
        <dbReference type="ARBA" id="ARBA00023141"/>
    </source>
</evidence>
<evidence type="ECO:0000256" key="4">
    <source>
        <dbReference type="ARBA" id="ARBA00004661"/>
    </source>
</evidence>
<keyword evidence="9 17" id="KW-0028">Amino-acid biosynthesis</keyword>
<sequence>MEQMMIQTKSRPYPVFLGDGIIDNVGEWLLSVCNNPSKILIITDQTVKDLYGGKLESVLKAFDLDVLTCVVPSGEQSKSFETYYKCLTFALENNLDRESVIIAFGGGVVGDLAGFVAATFMRGIPFIQVPTTLLAHDSAVGGKVAINHPLGKNMIGAFHQPHAIIYDTQFLKTLPLLEIRSGFAEVVKHGFINDRSFVENLMKTIHSLNHVTSEQLQWFIRKGIEVKAEIVAEDERETGKRAFLNFGHTLGHALEAELGYGKISHGDAVACGMLFALWLSEKIFRKDFQYKSIKNWFNEIGFPVKIDETIQTESLLERMKKDKKTVHSQIRFVLLEDIGNPVLKTFDTHTLYSFLNEWRTEGCV</sequence>
<keyword evidence="16 17" id="KW-0170">Cobalt</keyword>